<dbReference type="Pfam" id="PF01066">
    <property type="entry name" value="CDP-OH_P_transf"/>
    <property type="match status" value="1"/>
</dbReference>
<feature type="transmembrane region" description="Helical" evidence="6">
    <location>
        <begin position="85"/>
        <end position="103"/>
    </location>
</feature>
<evidence type="ECO:0000256" key="6">
    <source>
        <dbReference type="SAM" id="Phobius"/>
    </source>
</evidence>
<keyword evidence="3 5" id="KW-0808">Transferase</keyword>
<reference evidence="9" key="1">
    <citation type="submission" date="2014-03" db="EMBL/GenBank/DDBJ databases">
        <title>The Genome Sequence of Puccinia striiformis f. sp. tritici PST-78.</title>
        <authorList>
            <consortium name="The Broad Institute Genome Sequencing Platform"/>
            <person name="Cuomo C."/>
            <person name="Hulbert S."/>
            <person name="Chen X."/>
            <person name="Walker B."/>
            <person name="Young S.K."/>
            <person name="Zeng Q."/>
            <person name="Gargeya S."/>
            <person name="Fitzgerald M."/>
            <person name="Haas B."/>
            <person name="Abouelleil A."/>
            <person name="Alvarado L."/>
            <person name="Arachchi H.M."/>
            <person name="Berlin A.M."/>
            <person name="Chapman S.B."/>
            <person name="Goldberg J."/>
            <person name="Griggs A."/>
            <person name="Gujja S."/>
            <person name="Hansen M."/>
            <person name="Howarth C."/>
            <person name="Imamovic A."/>
            <person name="Larimer J."/>
            <person name="McCowan C."/>
            <person name="Montmayeur A."/>
            <person name="Murphy C."/>
            <person name="Neiman D."/>
            <person name="Pearson M."/>
            <person name="Priest M."/>
            <person name="Roberts A."/>
            <person name="Saif S."/>
            <person name="Shea T."/>
            <person name="Sisk P."/>
            <person name="Sykes S."/>
            <person name="Wortman J."/>
            <person name="Nusbaum C."/>
            <person name="Birren B."/>
        </authorList>
    </citation>
    <scope>NUCLEOTIDE SEQUENCE [LARGE SCALE GENOMIC DNA]</scope>
    <source>
        <strain evidence="9">race PST-78</strain>
    </source>
</reference>
<feature type="transmembrane region" description="Helical" evidence="6">
    <location>
        <begin position="313"/>
        <end position="333"/>
    </location>
</feature>
<dbReference type="Gene3D" id="1.20.120.1760">
    <property type="match status" value="1"/>
</dbReference>
<organism evidence="8 9">
    <name type="scientific">Puccinia striiformis f. sp. tritici PST-78</name>
    <dbReference type="NCBI Taxonomy" id="1165861"/>
    <lineage>
        <taxon>Eukaryota</taxon>
        <taxon>Fungi</taxon>
        <taxon>Dikarya</taxon>
        <taxon>Basidiomycota</taxon>
        <taxon>Pucciniomycotina</taxon>
        <taxon>Pucciniomycetes</taxon>
        <taxon>Pucciniales</taxon>
        <taxon>Pucciniaceae</taxon>
        <taxon>Puccinia</taxon>
    </lineage>
</organism>
<dbReference type="InterPro" id="IPR000462">
    <property type="entry name" value="CDP-OH_P_trans"/>
</dbReference>
<dbReference type="InterPro" id="IPR000700">
    <property type="entry name" value="PAS-assoc_C"/>
</dbReference>
<dbReference type="PROSITE" id="PS00379">
    <property type="entry name" value="CDP_ALCOHOL_P_TRANSF"/>
    <property type="match status" value="1"/>
</dbReference>
<gene>
    <name evidence="8" type="ORF">PSTG_07782</name>
</gene>
<dbReference type="PIRSF" id="PIRSF015665">
    <property type="entry name" value="CHOPT"/>
    <property type="match status" value="1"/>
</dbReference>
<evidence type="ECO:0000256" key="5">
    <source>
        <dbReference type="RuleBase" id="RU003750"/>
    </source>
</evidence>
<comment type="similarity">
    <text evidence="2 5">Belongs to the CDP-alcohol phosphatidyltransferase class-I family.</text>
</comment>
<comment type="caution">
    <text evidence="8">The sequence shown here is derived from an EMBL/GenBank/DDBJ whole genome shotgun (WGS) entry which is preliminary data.</text>
</comment>
<evidence type="ECO:0000259" key="7">
    <source>
        <dbReference type="PROSITE" id="PS50113"/>
    </source>
</evidence>
<dbReference type="GO" id="GO:0016780">
    <property type="term" value="F:phosphotransferase activity, for other substituted phosphate groups"/>
    <property type="evidence" value="ECO:0007669"/>
    <property type="project" value="InterPro"/>
</dbReference>
<feature type="transmembrane region" description="Helical" evidence="6">
    <location>
        <begin position="148"/>
        <end position="166"/>
    </location>
</feature>
<feature type="transmembrane region" description="Helical" evidence="6">
    <location>
        <begin position="345"/>
        <end position="369"/>
    </location>
</feature>
<dbReference type="GO" id="GO:0016020">
    <property type="term" value="C:membrane"/>
    <property type="evidence" value="ECO:0007669"/>
    <property type="project" value="UniProtKB-SubCell"/>
</dbReference>
<dbReference type="Proteomes" id="UP000054564">
    <property type="component" value="Unassembled WGS sequence"/>
</dbReference>
<dbReference type="InterPro" id="IPR014472">
    <property type="entry name" value="CHOPT"/>
</dbReference>
<accession>A0A0L0VI24</accession>
<keyword evidence="9" id="KW-1185">Reference proteome</keyword>
<comment type="subcellular location">
    <subcellularLocation>
        <location evidence="1">Membrane</location>
    </subcellularLocation>
</comment>
<feature type="transmembrane region" description="Helical" evidence="6">
    <location>
        <begin position="276"/>
        <end position="301"/>
    </location>
</feature>
<dbReference type="EMBL" id="AJIL01000051">
    <property type="protein sequence ID" value="KNE98937.1"/>
    <property type="molecule type" value="Genomic_DNA"/>
</dbReference>
<dbReference type="InterPro" id="IPR043130">
    <property type="entry name" value="CDP-OH_PTrfase_TM_dom"/>
</dbReference>
<evidence type="ECO:0000256" key="4">
    <source>
        <dbReference type="ARBA" id="ARBA00023136"/>
    </source>
</evidence>
<feature type="transmembrane region" description="Helical" evidence="6">
    <location>
        <begin position="375"/>
        <end position="397"/>
    </location>
</feature>
<dbReference type="GO" id="GO:0008654">
    <property type="term" value="P:phospholipid biosynthetic process"/>
    <property type="evidence" value="ECO:0007669"/>
    <property type="project" value="InterPro"/>
</dbReference>
<dbReference type="PANTHER" id="PTHR10414">
    <property type="entry name" value="ETHANOLAMINEPHOSPHOTRANSFERASE"/>
    <property type="match status" value="1"/>
</dbReference>
<keyword evidence="6" id="KW-0812">Transmembrane</keyword>
<keyword evidence="6" id="KW-1133">Transmembrane helix</keyword>
<sequence>MDLTELKQAEDYLDDQHLSRLKNYQYRSVDYSPTTKYILRHWWEYVAGWMPPWLAPNMITLIGLMFIVVNVMTVLIYIPDLKTDAPSWVYFSFAFGLFFYQTMDNVDGKQARKTGTSSPLGELFDHGIDSLNCVLGGLVQCAAVGTGHSLYAVFILLVACWPMYLSTWEEYHTGILFLGFINGPTEGLLIAMAVLLTTGFGGVQLWTKPVEDFISLPQPILTYFEQYGHQLVLLDLFVSFVMFALVFGHAPSCFYNTYKAIRDNKSQPRPQQDLRILSYSQAMLRLLPLLVFTSCSALWVASPHSNILKSEKIIEFGMMLCLIFGRIATRIILSHLTKSSFPFRSGVLIPIIGGSIIINLPMIGLPAVLSPWGELVYLRLMFFLSVVGYVGSSLRIIERFCQVLRINCLTIKVKSSA</sequence>
<dbReference type="AlphaFoldDB" id="A0A0L0VI24"/>
<dbReference type="PROSITE" id="PS50113">
    <property type="entry name" value="PAC"/>
    <property type="match status" value="1"/>
</dbReference>
<dbReference type="InterPro" id="IPR048254">
    <property type="entry name" value="CDP_ALCOHOL_P_TRANSF_CS"/>
</dbReference>
<dbReference type="PANTHER" id="PTHR10414:SF77">
    <property type="entry name" value="CDP-ALCOHOL PHOSPHATIDYLTRANSFERASE FAMILY PROTEIN"/>
    <property type="match status" value="1"/>
</dbReference>
<keyword evidence="4 6" id="KW-0472">Membrane</keyword>
<feature type="transmembrane region" description="Helical" evidence="6">
    <location>
        <begin position="58"/>
        <end position="78"/>
    </location>
</feature>
<protein>
    <recommendedName>
        <fullName evidence="7">PAC domain-containing protein</fullName>
    </recommendedName>
</protein>
<dbReference type="OrthoDB" id="196717at2759"/>
<feature type="transmembrane region" description="Helical" evidence="6">
    <location>
        <begin position="227"/>
        <end position="255"/>
    </location>
</feature>
<evidence type="ECO:0000313" key="8">
    <source>
        <dbReference type="EMBL" id="KNE98937.1"/>
    </source>
</evidence>
<evidence type="ECO:0000256" key="3">
    <source>
        <dbReference type="ARBA" id="ARBA00022679"/>
    </source>
</evidence>
<dbReference type="STRING" id="1165861.A0A0L0VI24"/>
<evidence type="ECO:0000256" key="1">
    <source>
        <dbReference type="ARBA" id="ARBA00004370"/>
    </source>
</evidence>
<evidence type="ECO:0000313" key="9">
    <source>
        <dbReference type="Proteomes" id="UP000054564"/>
    </source>
</evidence>
<name>A0A0L0VI24_9BASI</name>
<proteinExistence type="inferred from homology"/>
<evidence type="ECO:0000256" key="2">
    <source>
        <dbReference type="ARBA" id="ARBA00010441"/>
    </source>
</evidence>
<dbReference type="FunFam" id="1.20.120.1760:FF:000029">
    <property type="entry name" value="CDP-alcohol phosphatidyltransferase protein"/>
    <property type="match status" value="1"/>
</dbReference>
<feature type="domain" description="PAC" evidence="7">
    <location>
        <begin position="1"/>
        <end position="15"/>
    </location>
</feature>